<sequence>MAVSWIDVTTISNCLKKAWNIRGGETLSTKIPINKDINDEAWNKLLALVPISNENTFLFSSFILLDNDFEICDESAGEDKNPEISAKEPTEPPVDKPSRVDVMIGFDTRKIFPNQCKCGLQIR</sequence>
<name>A0A2S2PY78_9HEMI</name>
<reference evidence="2" key="1">
    <citation type="submission" date="2018-04" db="EMBL/GenBank/DDBJ databases">
        <title>Transcriptome assembly of Sipha flava.</title>
        <authorList>
            <person name="Scully E.D."/>
            <person name="Geib S.M."/>
            <person name="Palmer N.A."/>
            <person name="Koch K."/>
            <person name="Bradshaw J."/>
            <person name="Heng-Moss T."/>
            <person name="Sarath G."/>
        </authorList>
    </citation>
    <scope>NUCLEOTIDE SEQUENCE</scope>
</reference>
<dbReference type="AlphaFoldDB" id="A0A2S2PY78"/>
<proteinExistence type="predicted"/>
<feature type="compositionally biased region" description="Basic and acidic residues" evidence="1">
    <location>
        <begin position="77"/>
        <end position="99"/>
    </location>
</feature>
<accession>A0A2S2PY78</accession>
<organism evidence="2">
    <name type="scientific">Sipha flava</name>
    <name type="common">yellow sugarcane aphid</name>
    <dbReference type="NCBI Taxonomy" id="143950"/>
    <lineage>
        <taxon>Eukaryota</taxon>
        <taxon>Metazoa</taxon>
        <taxon>Ecdysozoa</taxon>
        <taxon>Arthropoda</taxon>
        <taxon>Hexapoda</taxon>
        <taxon>Insecta</taxon>
        <taxon>Pterygota</taxon>
        <taxon>Neoptera</taxon>
        <taxon>Paraneoptera</taxon>
        <taxon>Hemiptera</taxon>
        <taxon>Sternorrhyncha</taxon>
        <taxon>Aphidomorpha</taxon>
        <taxon>Aphidoidea</taxon>
        <taxon>Aphididae</taxon>
        <taxon>Sipha</taxon>
    </lineage>
</organism>
<gene>
    <name evidence="2" type="ORF">g.65786</name>
</gene>
<dbReference type="EMBL" id="GGMS01001302">
    <property type="protein sequence ID" value="MBY70505.1"/>
    <property type="molecule type" value="Transcribed_RNA"/>
</dbReference>
<evidence type="ECO:0000256" key="1">
    <source>
        <dbReference type="SAM" id="MobiDB-lite"/>
    </source>
</evidence>
<evidence type="ECO:0000313" key="2">
    <source>
        <dbReference type="EMBL" id="MBY70505.1"/>
    </source>
</evidence>
<protein>
    <submittedName>
        <fullName evidence="2">Uncharacterized protein</fullName>
    </submittedName>
</protein>
<feature type="region of interest" description="Disordered" evidence="1">
    <location>
        <begin position="75"/>
        <end position="99"/>
    </location>
</feature>